<keyword evidence="2" id="KW-0547">Nucleotide-binding</keyword>
<accession>A0A455ULK1</accession>
<dbReference type="EMBL" id="AP019514">
    <property type="protein sequence ID" value="BBI65139.1"/>
    <property type="molecule type" value="Genomic_DNA"/>
</dbReference>
<reference evidence="5 6" key="1">
    <citation type="journal article" date="2019" name="Microbiol. Resour. Announc.">
        <title>Complete Genome Sequence of Halomonas sulfidaeris Strain Esulfide1 Isolated from a Metal Sulfide Rock at a Depth of 2,200 Meters, Obtained Using Nanopore Sequencing.</title>
        <authorList>
            <person name="Saito M."/>
            <person name="Nishigata A."/>
            <person name="Galipon J."/>
            <person name="Arakawa K."/>
        </authorList>
    </citation>
    <scope>NUCLEOTIDE SEQUENCE [LARGE SCALE GENOMIC DNA]</scope>
    <source>
        <strain evidence="5 6">ATCC BAA-803</strain>
    </source>
</reference>
<gene>
    <name evidence="5" type="ORF">HSBAA_64450</name>
</gene>
<dbReference type="Gene3D" id="3.40.50.300">
    <property type="entry name" value="P-loop containing nucleotide triphosphate hydrolases"/>
    <property type="match status" value="1"/>
</dbReference>
<proteinExistence type="predicted"/>
<evidence type="ECO:0000313" key="6">
    <source>
        <dbReference type="Proteomes" id="UP000320231"/>
    </source>
</evidence>
<evidence type="ECO:0000256" key="1">
    <source>
        <dbReference type="ARBA" id="ARBA00022737"/>
    </source>
</evidence>
<dbReference type="Pfam" id="PF12848">
    <property type="entry name" value="ABC_tran_Xtn"/>
    <property type="match status" value="1"/>
</dbReference>
<sequence>MDAVCDHIVHMHHQTLELYRGNYSQFERTRAEKLALQQAEAAKQQARREEIERFIARFKAQATKAKQAQSRVKMLERMEDIAVAHVDSPFPLHLTGRR</sequence>
<evidence type="ECO:0000313" key="5">
    <source>
        <dbReference type="EMBL" id="BBI65139.1"/>
    </source>
</evidence>
<organism evidence="5 6">
    <name type="scientific">Vreelandella sulfidaeris</name>
    <dbReference type="NCBI Taxonomy" id="115553"/>
    <lineage>
        <taxon>Bacteria</taxon>
        <taxon>Pseudomonadati</taxon>
        <taxon>Pseudomonadota</taxon>
        <taxon>Gammaproteobacteria</taxon>
        <taxon>Oceanospirillales</taxon>
        <taxon>Halomonadaceae</taxon>
        <taxon>Vreelandella</taxon>
    </lineage>
</organism>
<dbReference type="Proteomes" id="UP000320231">
    <property type="component" value="Chromosome"/>
</dbReference>
<dbReference type="GO" id="GO:0005524">
    <property type="term" value="F:ATP binding"/>
    <property type="evidence" value="ECO:0007669"/>
    <property type="project" value="UniProtKB-KW"/>
</dbReference>
<dbReference type="PANTHER" id="PTHR19211">
    <property type="entry name" value="ATP-BINDING TRANSPORT PROTEIN-RELATED"/>
    <property type="match status" value="1"/>
</dbReference>
<name>A0A455ULK1_9GAMM</name>
<evidence type="ECO:0000256" key="2">
    <source>
        <dbReference type="ARBA" id="ARBA00022741"/>
    </source>
</evidence>
<dbReference type="InterPro" id="IPR032781">
    <property type="entry name" value="ABC_tran_Xtn"/>
</dbReference>
<protein>
    <recommendedName>
        <fullName evidence="4">ABC-transporter extension domain-containing protein</fullName>
    </recommendedName>
</protein>
<dbReference type="KEGG" id="hsr:HSBAA_64450"/>
<evidence type="ECO:0000256" key="3">
    <source>
        <dbReference type="ARBA" id="ARBA00022840"/>
    </source>
</evidence>
<evidence type="ECO:0000259" key="4">
    <source>
        <dbReference type="Pfam" id="PF12848"/>
    </source>
</evidence>
<dbReference type="PANTHER" id="PTHR19211:SF14">
    <property type="entry name" value="ATP-BINDING CASSETTE SUB-FAMILY F MEMBER 1"/>
    <property type="match status" value="1"/>
</dbReference>
<dbReference type="InterPro" id="IPR050611">
    <property type="entry name" value="ABCF"/>
</dbReference>
<keyword evidence="1" id="KW-0677">Repeat</keyword>
<dbReference type="AlphaFoldDB" id="A0A455ULK1"/>
<keyword evidence="3" id="KW-0067">ATP-binding</keyword>
<feature type="domain" description="ABC-transporter extension" evidence="4">
    <location>
        <begin position="9"/>
        <end position="85"/>
    </location>
</feature>
<dbReference type="InterPro" id="IPR027417">
    <property type="entry name" value="P-loop_NTPase"/>
</dbReference>